<feature type="transmembrane region" description="Helical" evidence="5">
    <location>
        <begin position="53"/>
        <end position="77"/>
    </location>
</feature>
<evidence type="ECO:0000256" key="4">
    <source>
        <dbReference type="ARBA" id="ARBA00023136"/>
    </source>
</evidence>
<protein>
    <submittedName>
        <fullName evidence="6">Uncharacterized protein</fullName>
    </submittedName>
</protein>
<evidence type="ECO:0000256" key="2">
    <source>
        <dbReference type="ARBA" id="ARBA00022692"/>
    </source>
</evidence>
<feature type="transmembrane region" description="Helical" evidence="5">
    <location>
        <begin position="97"/>
        <end position="117"/>
    </location>
</feature>
<keyword evidence="2 5" id="KW-0812">Transmembrane</keyword>
<gene>
    <name evidence="6" type="ORF">MNBD_GAMMA03-989</name>
</gene>
<sequence>MTYPIDITIRILLCYFLYRGARKGFLKTLLDPVSLILAGIIGFFYYIKTQNLIISLLISIFGPFAINIIFSLCLNLWKVTTQNGEPMSGFSRLSGAILCLFWRGAHLALILILIGSVPNGPKSFLSFQEALKDSHSYSTLNKWTKNFLPNTTESLTNITTLLKNPEKLKKLESTPEFKKLIEDSKIKELMDDQNILKNIQEKNIGKVLAEPKIQAILKDPELLKKFLSLQKEIMTINDKK</sequence>
<dbReference type="GO" id="GO:0009403">
    <property type="term" value="P:toxin biosynthetic process"/>
    <property type="evidence" value="ECO:0007669"/>
    <property type="project" value="InterPro"/>
</dbReference>
<feature type="transmembrane region" description="Helical" evidence="5">
    <location>
        <begin position="29"/>
        <end position="47"/>
    </location>
</feature>
<keyword evidence="4 5" id="KW-0472">Membrane</keyword>
<evidence type="ECO:0000256" key="1">
    <source>
        <dbReference type="ARBA" id="ARBA00004141"/>
    </source>
</evidence>
<dbReference type="GO" id="GO:0016020">
    <property type="term" value="C:membrane"/>
    <property type="evidence" value="ECO:0007669"/>
    <property type="project" value="UniProtKB-SubCell"/>
</dbReference>
<name>A0A3B0WLG0_9ZZZZ</name>
<proteinExistence type="predicted"/>
<dbReference type="AlphaFoldDB" id="A0A3B0WLG0"/>
<organism evidence="6">
    <name type="scientific">hydrothermal vent metagenome</name>
    <dbReference type="NCBI Taxonomy" id="652676"/>
    <lineage>
        <taxon>unclassified sequences</taxon>
        <taxon>metagenomes</taxon>
        <taxon>ecological metagenomes</taxon>
    </lineage>
</organism>
<comment type="subcellular location">
    <subcellularLocation>
        <location evidence="1">Membrane</location>
        <topology evidence="1">Multi-pass membrane protein</topology>
    </subcellularLocation>
</comment>
<reference evidence="6" key="1">
    <citation type="submission" date="2018-06" db="EMBL/GenBank/DDBJ databases">
        <authorList>
            <person name="Zhirakovskaya E."/>
        </authorList>
    </citation>
    <scope>NUCLEOTIDE SEQUENCE</scope>
</reference>
<evidence type="ECO:0000313" key="6">
    <source>
        <dbReference type="EMBL" id="VAW45296.1"/>
    </source>
</evidence>
<evidence type="ECO:0000256" key="5">
    <source>
        <dbReference type="SAM" id="Phobius"/>
    </source>
</evidence>
<accession>A0A3B0WLG0</accession>
<dbReference type="Pfam" id="PF02674">
    <property type="entry name" value="Colicin_V"/>
    <property type="match status" value="1"/>
</dbReference>
<keyword evidence="3 5" id="KW-1133">Transmembrane helix</keyword>
<dbReference type="InterPro" id="IPR003825">
    <property type="entry name" value="Colicin-V_CvpA"/>
</dbReference>
<evidence type="ECO:0000256" key="3">
    <source>
        <dbReference type="ARBA" id="ARBA00022989"/>
    </source>
</evidence>
<dbReference type="EMBL" id="UOFC01000052">
    <property type="protein sequence ID" value="VAW45296.1"/>
    <property type="molecule type" value="Genomic_DNA"/>
</dbReference>